<evidence type="ECO:0000256" key="2">
    <source>
        <dbReference type="ARBA" id="ARBA00022679"/>
    </source>
</evidence>
<evidence type="ECO:0000256" key="1">
    <source>
        <dbReference type="ARBA" id="ARBA00007154"/>
    </source>
</evidence>
<dbReference type="SUPFAM" id="SSF100950">
    <property type="entry name" value="NagB/RpiA/CoA transferase-like"/>
    <property type="match status" value="2"/>
</dbReference>
<comment type="catalytic activity">
    <reaction evidence="3">
        <text>an acyl-CoA + acetate = a carboxylate + acetyl-CoA</text>
        <dbReference type="Rhea" id="RHEA:13381"/>
        <dbReference type="ChEBI" id="CHEBI:29067"/>
        <dbReference type="ChEBI" id="CHEBI:30089"/>
        <dbReference type="ChEBI" id="CHEBI:57288"/>
        <dbReference type="ChEBI" id="CHEBI:58342"/>
        <dbReference type="EC" id="2.8.3.8"/>
    </reaction>
</comment>
<evidence type="ECO:0000256" key="3">
    <source>
        <dbReference type="PIRNR" id="PIRNR000858"/>
    </source>
</evidence>
<organism evidence="6 7">
    <name type="scientific">Oleiphilus messinensis</name>
    <dbReference type="NCBI Taxonomy" id="141451"/>
    <lineage>
        <taxon>Bacteria</taxon>
        <taxon>Pseudomonadati</taxon>
        <taxon>Pseudomonadota</taxon>
        <taxon>Gammaproteobacteria</taxon>
        <taxon>Oceanospirillales</taxon>
        <taxon>Oleiphilaceae</taxon>
        <taxon>Oleiphilus</taxon>
    </lineage>
</organism>
<sequence length="581" mass="63104">MDLLTRAQIIKHMLHFRLTWNRRDIETNPYQENQNKHASNNSLRDNSRRDNIKFTSAKSAAGLIQDNETVIVCGIGGNQRVSNIAWAIRDRFENTNHPANITLIGAPGHGGRGKAPGTLEELAVPGLIGHFICSHFETFNEILHLADQQKLILDCLPLGILSRLVKSGGQGISSMRSTIGKGTFCDPDTGTGSTVRVSGGSHSKRATGLIKSHGDQLEYHLPRIDIAIFNAPAADHFGNIYIEGCSTYCESKEAAEAALYNNGKVIVTVGKIIAPNPEAIFLSADKITVIVYHPGVEQTATVPHQAALDFLTLNHNQDTQSGLETLRLMNRLAGITPKRGNPEQAMAHQAVELIKAQVPRGSLINIGTGLPEQVCESLYNQGELDHELYNYTLFTEAGVIGGVPAPGIFFGAAVTPKKMISSPDVFELAEQRLAATVLGFLQVDSEGNVNASLRGHRGAIDFVGPGGFIDLSCSADTIIFIGSWMAKAKITRKNGVTQIRKRGREKFVNQVDQITFSGPQAMAQGKKVYYVTDVGTFQLTRRGMLLIQLANGIDIARDIAPNPGFAFEVAENFYESRVSNP</sequence>
<dbReference type="AlphaFoldDB" id="A0A1Y0I7V1"/>
<dbReference type="PIRSF" id="PIRSF000858">
    <property type="entry name" value="SCOT-t"/>
    <property type="match status" value="1"/>
</dbReference>
<dbReference type="KEGG" id="ome:OLMES_1406"/>
<accession>A0A1Y0I7V1</accession>
<dbReference type="EMBL" id="CP021425">
    <property type="protein sequence ID" value="ARU55483.1"/>
    <property type="molecule type" value="Genomic_DNA"/>
</dbReference>
<evidence type="ECO:0000313" key="7">
    <source>
        <dbReference type="Proteomes" id="UP000196027"/>
    </source>
</evidence>
<proteinExistence type="inferred from homology"/>
<feature type="compositionally biased region" description="Polar residues" evidence="5">
    <location>
        <begin position="29"/>
        <end position="38"/>
    </location>
</feature>
<evidence type="ECO:0000256" key="5">
    <source>
        <dbReference type="SAM" id="MobiDB-lite"/>
    </source>
</evidence>
<dbReference type="Pfam" id="PF01144">
    <property type="entry name" value="CoA_trans"/>
    <property type="match status" value="1"/>
</dbReference>
<keyword evidence="2 3" id="KW-0808">Transferase</keyword>
<dbReference type="GO" id="GO:0046952">
    <property type="term" value="P:ketone body catabolic process"/>
    <property type="evidence" value="ECO:0007669"/>
    <property type="project" value="InterPro"/>
</dbReference>
<dbReference type="InterPro" id="IPR014388">
    <property type="entry name" value="3-oxoacid_CoA-transferase"/>
</dbReference>
<gene>
    <name evidence="6" type="ORF">OLMES_1406</name>
</gene>
<dbReference type="PANTHER" id="PTHR43293:SF3">
    <property type="entry name" value="CHOLESTEROL RING-CLEAVING HYDROLASE IPDB SUBUNIT"/>
    <property type="match status" value="1"/>
</dbReference>
<dbReference type="Proteomes" id="UP000196027">
    <property type="component" value="Chromosome"/>
</dbReference>
<feature type="region of interest" description="Disordered" evidence="5">
    <location>
        <begin position="29"/>
        <end position="48"/>
    </location>
</feature>
<feature type="active site" description="5-glutamyl coenzyme A thioester intermediate" evidence="4">
    <location>
        <position position="396"/>
    </location>
</feature>
<dbReference type="RefSeq" id="WP_087460588.1">
    <property type="nucleotide sequence ID" value="NZ_CP021425.1"/>
</dbReference>
<dbReference type="GO" id="GO:0008775">
    <property type="term" value="F:acetate CoA-transferase activity"/>
    <property type="evidence" value="ECO:0007669"/>
    <property type="project" value="UniProtKB-EC"/>
</dbReference>
<dbReference type="SMART" id="SM00882">
    <property type="entry name" value="CoA_trans"/>
    <property type="match status" value="1"/>
</dbReference>
<keyword evidence="7" id="KW-1185">Reference proteome</keyword>
<dbReference type="OrthoDB" id="9805230at2"/>
<comment type="function">
    <text evidence="3">CoA transferase having broad substrate specificity for short-chain acyl-CoA thioesters with the activity decreasing when the length of the carboxylic acid chain exceeds four carbons.</text>
</comment>
<protein>
    <recommendedName>
        <fullName evidence="3">Acetate CoA-transferase YdiF</fullName>
        <ecNumber evidence="3">2.8.3.8</ecNumber>
    </recommendedName>
</protein>
<comment type="similarity">
    <text evidence="1 3">Belongs to the 3-oxoacid CoA-transferase family.</text>
</comment>
<dbReference type="InterPro" id="IPR037171">
    <property type="entry name" value="NagB/RpiA_transferase-like"/>
</dbReference>
<evidence type="ECO:0000313" key="6">
    <source>
        <dbReference type="EMBL" id="ARU55483.1"/>
    </source>
</evidence>
<name>A0A1Y0I7V1_9GAMM</name>
<dbReference type="InterPro" id="IPR004165">
    <property type="entry name" value="CoA_trans_fam_I"/>
</dbReference>
<dbReference type="EC" id="2.8.3.8" evidence="3"/>
<evidence type="ECO:0000256" key="4">
    <source>
        <dbReference type="PIRSR" id="PIRSR000858-1"/>
    </source>
</evidence>
<reference evidence="6 7" key="1">
    <citation type="submission" date="2017-05" db="EMBL/GenBank/DDBJ databases">
        <title>Genomic insights into alkan degradation activity of Oleiphilus messinensis.</title>
        <authorList>
            <person name="Kozyavkin S.A."/>
            <person name="Slesarev A.I."/>
            <person name="Golyshin P.N."/>
            <person name="Korzhenkov A."/>
            <person name="Golyshina O.N."/>
            <person name="Toshchakov S.V."/>
        </authorList>
    </citation>
    <scope>NUCLEOTIDE SEQUENCE [LARGE SCALE GENOMIC DNA]</scope>
    <source>
        <strain evidence="6 7">ME102</strain>
    </source>
</reference>
<dbReference type="PANTHER" id="PTHR43293">
    <property type="entry name" value="ACETATE COA-TRANSFERASE YDIF"/>
    <property type="match status" value="1"/>
</dbReference>
<dbReference type="Gene3D" id="3.40.1080.10">
    <property type="entry name" value="Glutaconate Coenzyme A-transferase"/>
    <property type="match status" value="2"/>
</dbReference>